<protein>
    <submittedName>
        <fullName evidence="2">Uncharacterized protein</fullName>
    </submittedName>
</protein>
<organism evidence="2 3">
    <name type="scientific">Exophiala viscosa</name>
    <dbReference type="NCBI Taxonomy" id="2486360"/>
    <lineage>
        <taxon>Eukaryota</taxon>
        <taxon>Fungi</taxon>
        <taxon>Dikarya</taxon>
        <taxon>Ascomycota</taxon>
        <taxon>Pezizomycotina</taxon>
        <taxon>Eurotiomycetes</taxon>
        <taxon>Chaetothyriomycetidae</taxon>
        <taxon>Chaetothyriales</taxon>
        <taxon>Herpotrichiellaceae</taxon>
        <taxon>Exophiala</taxon>
    </lineage>
</organism>
<gene>
    <name evidence="2" type="ORF">EDD36DRAFT_200172</name>
</gene>
<dbReference type="EMBL" id="MU404353">
    <property type="protein sequence ID" value="KAI1613542.1"/>
    <property type="molecule type" value="Genomic_DNA"/>
</dbReference>
<evidence type="ECO:0000256" key="1">
    <source>
        <dbReference type="SAM" id="Phobius"/>
    </source>
</evidence>
<comment type="caution">
    <text evidence="2">The sequence shown here is derived from an EMBL/GenBank/DDBJ whole genome shotgun (WGS) entry which is preliminary data.</text>
</comment>
<dbReference type="AlphaFoldDB" id="A0AAN6DXU3"/>
<proteinExistence type="predicted"/>
<keyword evidence="1" id="KW-1133">Transmembrane helix</keyword>
<sequence length="115" mass="12362">MRTTEPDPAISSTLHYFQLGAARALSLCPETFIAASHHALMLVTVVSLLLSTVQSPCLCSISTSFLPVYSSSGILLILFAFLPSLLSLCFLLQPLLCLSNLILLHISSILSTLEV</sequence>
<feature type="transmembrane region" description="Helical" evidence="1">
    <location>
        <begin position="65"/>
        <end position="86"/>
    </location>
</feature>
<keyword evidence="1" id="KW-0472">Membrane</keyword>
<accession>A0AAN6DXU3</accession>
<dbReference type="Proteomes" id="UP001203852">
    <property type="component" value="Unassembled WGS sequence"/>
</dbReference>
<evidence type="ECO:0000313" key="3">
    <source>
        <dbReference type="Proteomes" id="UP001203852"/>
    </source>
</evidence>
<keyword evidence="1" id="KW-0812">Transmembrane</keyword>
<keyword evidence="3" id="KW-1185">Reference proteome</keyword>
<name>A0AAN6DXU3_9EURO</name>
<evidence type="ECO:0000313" key="2">
    <source>
        <dbReference type="EMBL" id="KAI1613542.1"/>
    </source>
</evidence>
<feature type="transmembrane region" description="Helical" evidence="1">
    <location>
        <begin position="32"/>
        <end position="53"/>
    </location>
</feature>
<reference evidence="2" key="1">
    <citation type="journal article" date="2022" name="bioRxiv">
        <title>Deciphering the potential niche of two novel black yeast fungi from a biological soil crust based on their genomes, phenotypes, and melanin regulation.</title>
        <authorList>
            <consortium name="DOE Joint Genome Institute"/>
            <person name="Carr E.C."/>
            <person name="Barton Q."/>
            <person name="Grambo S."/>
            <person name="Sullivan M."/>
            <person name="Renfro C.M."/>
            <person name="Kuo A."/>
            <person name="Pangilinan J."/>
            <person name="Lipzen A."/>
            <person name="Keymanesh K."/>
            <person name="Savage E."/>
            <person name="Barry K."/>
            <person name="Grigoriev I.V."/>
            <person name="Riekhof W.R."/>
            <person name="Harris S.S."/>
        </authorList>
    </citation>
    <scope>NUCLEOTIDE SEQUENCE</scope>
    <source>
        <strain evidence="2">JF 03-4F</strain>
    </source>
</reference>